<comment type="function">
    <text evidence="5">Forms part of the polypeptide exit tunnel.</text>
</comment>
<name>A0A7U6GGJ0_9GAMM</name>
<dbReference type="GO" id="GO:0006412">
    <property type="term" value="P:translation"/>
    <property type="evidence" value="ECO:0007669"/>
    <property type="project" value="UniProtKB-UniRule"/>
</dbReference>
<dbReference type="Pfam" id="PF00573">
    <property type="entry name" value="Ribosomal_L4"/>
    <property type="match status" value="1"/>
</dbReference>
<sequence>MDLNVTGGASLQVSDAVFGADFKEALVHQVVTAYMAAARSGTKAQKNRSAVSGGGIKPFRQKGTGRARQGTIRSPIMRKGGVTFAAQPRSYVQKVNRKMYRGALRSILSELLRQERLVVVDSFSVDAPKTRELVGKLKELGMDDVLIIVDQLDENLLLSARNLYHVDVRDTDQLDPVSLVGYEKVLVTSGALKKIEENLA</sequence>
<evidence type="ECO:0000256" key="3">
    <source>
        <dbReference type="ARBA" id="ARBA00023274"/>
    </source>
</evidence>
<accession>A0A7U6GGJ0</accession>
<evidence type="ECO:0000256" key="6">
    <source>
        <dbReference type="SAM" id="MobiDB-lite"/>
    </source>
</evidence>
<dbReference type="InterPro" id="IPR023574">
    <property type="entry name" value="Ribosomal_uL4_dom_sf"/>
</dbReference>
<evidence type="ECO:0000256" key="4">
    <source>
        <dbReference type="ARBA" id="ARBA00035244"/>
    </source>
</evidence>
<organism evidence="7 8">
    <name type="scientific">Thiolapillus brandeum</name>
    <dbReference type="NCBI Taxonomy" id="1076588"/>
    <lineage>
        <taxon>Bacteria</taxon>
        <taxon>Pseudomonadati</taxon>
        <taxon>Pseudomonadota</taxon>
        <taxon>Gammaproteobacteria</taxon>
        <taxon>Chromatiales</taxon>
        <taxon>Sedimenticolaceae</taxon>
        <taxon>Thiolapillus</taxon>
    </lineage>
</organism>
<comment type="subunit">
    <text evidence="5">Part of the 50S ribosomal subunit.</text>
</comment>
<evidence type="ECO:0000256" key="2">
    <source>
        <dbReference type="ARBA" id="ARBA00022980"/>
    </source>
</evidence>
<keyword evidence="2 5" id="KW-0689">Ribosomal protein</keyword>
<dbReference type="Gene3D" id="3.40.1370.10">
    <property type="match status" value="1"/>
</dbReference>
<dbReference type="NCBIfam" id="TIGR03953">
    <property type="entry name" value="rplD_bact"/>
    <property type="match status" value="1"/>
</dbReference>
<keyword evidence="3 5" id="KW-0687">Ribonucleoprotein</keyword>
<dbReference type="GO" id="GO:0003735">
    <property type="term" value="F:structural constituent of ribosome"/>
    <property type="evidence" value="ECO:0007669"/>
    <property type="project" value="InterPro"/>
</dbReference>
<evidence type="ECO:0000256" key="5">
    <source>
        <dbReference type="HAMAP-Rule" id="MF_01328"/>
    </source>
</evidence>
<gene>
    <name evidence="5 7" type="primary">rplD</name>
    <name evidence="7" type="ORF">TBH_C0301</name>
</gene>
<dbReference type="EMBL" id="AP012273">
    <property type="protein sequence ID" value="BAO43247.1"/>
    <property type="molecule type" value="Genomic_DNA"/>
</dbReference>
<evidence type="ECO:0000256" key="1">
    <source>
        <dbReference type="ARBA" id="ARBA00010528"/>
    </source>
</evidence>
<dbReference type="OrthoDB" id="9803201at2"/>
<dbReference type="InterPro" id="IPR013005">
    <property type="entry name" value="Ribosomal_uL4-like"/>
</dbReference>
<feature type="region of interest" description="Disordered" evidence="6">
    <location>
        <begin position="45"/>
        <end position="69"/>
    </location>
</feature>
<comment type="function">
    <text evidence="5">One of the primary rRNA binding proteins, this protein initially binds near the 5'-end of the 23S rRNA. It is important during the early stages of 50S assembly. It makes multiple contacts with different domains of the 23S rRNA in the assembled 50S subunit and ribosome.</text>
</comment>
<dbReference type="RefSeq" id="WP_041064702.1">
    <property type="nucleotide sequence ID" value="NZ_AP012273.1"/>
</dbReference>
<keyword evidence="8" id="KW-1185">Reference proteome</keyword>
<dbReference type="InterPro" id="IPR002136">
    <property type="entry name" value="Ribosomal_uL4"/>
</dbReference>
<dbReference type="GO" id="GO:0005840">
    <property type="term" value="C:ribosome"/>
    <property type="evidence" value="ECO:0007669"/>
    <property type="project" value="UniProtKB-KW"/>
</dbReference>
<keyword evidence="5" id="KW-0694">RNA-binding</keyword>
<dbReference type="Proteomes" id="UP000031631">
    <property type="component" value="Chromosome"/>
</dbReference>
<dbReference type="PANTHER" id="PTHR10746:SF6">
    <property type="entry name" value="LARGE RIBOSOMAL SUBUNIT PROTEIN UL4M"/>
    <property type="match status" value="1"/>
</dbReference>
<protein>
    <recommendedName>
        <fullName evidence="4 5">Large ribosomal subunit protein uL4</fullName>
    </recommendedName>
</protein>
<evidence type="ECO:0000313" key="8">
    <source>
        <dbReference type="Proteomes" id="UP000031631"/>
    </source>
</evidence>
<dbReference type="SUPFAM" id="SSF52166">
    <property type="entry name" value="Ribosomal protein L4"/>
    <property type="match status" value="1"/>
</dbReference>
<dbReference type="KEGG" id="tbn:TBH_C0301"/>
<dbReference type="HAMAP" id="MF_01328_B">
    <property type="entry name" value="Ribosomal_uL4_B"/>
    <property type="match status" value="1"/>
</dbReference>
<keyword evidence="5" id="KW-0699">rRNA-binding</keyword>
<comment type="similarity">
    <text evidence="1 5">Belongs to the universal ribosomal protein uL4 family.</text>
</comment>
<reference evidence="7 8" key="1">
    <citation type="journal article" date="2014" name="PLoS ONE">
        <title>Physiological and genomic features of a novel sulfur-oxidizing gammaproteobacterium belonging to a previously uncultivated symbiotic lineage isolated from a hydrothermal vent.</title>
        <authorList>
            <person name="Nunoura T."/>
            <person name="Takaki Y."/>
            <person name="Kazama H."/>
            <person name="Kakuta J."/>
            <person name="Shimamura S."/>
            <person name="Makita H."/>
            <person name="Hirai M."/>
            <person name="Miyazaki M."/>
            <person name="Takai K."/>
        </authorList>
    </citation>
    <scope>NUCLEOTIDE SEQUENCE [LARGE SCALE GENOMIC DNA]</scope>
    <source>
        <strain evidence="7 8">Hiromi1</strain>
    </source>
</reference>
<dbReference type="AlphaFoldDB" id="A0A7U6GGJ0"/>
<dbReference type="PANTHER" id="PTHR10746">
    <property type="entry name" value="50S RIBOSOMAL PROTEIN L4"/>
    <property type="match status" value="1"/>
</dbReference>
<dbReference type="GO" id="GO:1990904">
    <property type="term" value="C:ribonucleoprotein complex"/>
    <property type="evidence" value="ECO:0007669"/>
    <property type="project" value="UniProtKB-KW"/>
</dbReference>
<dbReference type="GO" id="GO:0019843">
    <property type="term" value="F:rRNA binding"/>
    <property type="evidence" value="ECO:0007669"/>
    <property type="project" value="UniProtKB-UniRule"/>
</dbReference>
<proteinExistence type="inferred from homology"/>
<evidence type="ECO:0000313" key="7">
    <source>
        <dbReference type="EMBL" id="BAO43247.1"/>
    </source>
</evidence>